<dbReference type="Proteomes" id="UP000534294">
    <property type="component" value="Unassembled WGS sequence"/>
</dbReference>
<dbReference type="AlphaFoldDB" id="A0A7W7YMU8"/>
<evidence type="ECO:0000313" key="1">
    <source>
        <dbReference type="EMBL" id="MBB5038984.1"/>
    </source>
</evidence>
<sequence length="195" mass="22741">MAQAHQIECSNCQSEMLEGESFCHECGALQFKNELLNDLAAKVKFSQNKLRESFPTEIQKHFEKDEYIHASTYGPEEYYILSDRKLYIGSIVGKGLFVRKYELANLKRVVDLKRVTRFTDWSELFYASLDFDGANPFMALQIETFEGDINVTVNAFDSNEGLFQDPYYFQMLLEEVIQNIQSNHVHQHEALWRSK</sequence>
<dbReference type="EMBL" id="JACHIF010000006">
    <property type="protein sequence ID" value="MBB5038984.1"/>
    <property type="molecule type" value="Genomic_DNA"/>
</dbReference>
<reference evidence="1 2" key="1">
    <citation type="submission" date="2020-08" db="EMBL/GenBank/DDBJ databases">
        <title>Genomic Encyclopedia of Type Strains, Phase IV (KMG-IV): sequencing the most valuable type-strain genomes for metagenomic binning, comparative biology and taxonomic classification.</title>
        <authorList>
            <person name="Goeker M."/>
        </authorList>
    </citation>
    <scope>NUCLEOTIDE SEQUENCE [LARGE SCALE GENOMIC DNA]</scope>
    <source>
        <strain evidence="1 2">DSM 12251</strain>
    </source>
</reference>
<organism evidence="1 2">
    <name type="scientific">Prosthecobacter dejongeii</name>
    <dbReference type="NCBI Taxonomy" id="48465"/>
    <lineage>
        <taxon>Bacteria</taxon>
        <taxon>Pseudomonadati</taxon>
        <taxon>Verrucomicrobiota</taxon>
        <taxon>Verrucomicrobiia</taxon>
        <taxon>Verrucomicrobiales</taxon>
        <taxon>Verrucomicrobiaceae</taxon>
        <taxon>Prosthecobacter</taxon>
    </lineage>
</organism>
<accession>A0A7W7YMU8</accession>
<comment type="caution">
    <text evidence="1">The sequence shown here is derived from an EMBL/GenBank/DDBJ whole genome shotgun (WGS) entry which is preliminary data.</text>
</comment>
<proteinExistence type="predicted"/>
<evidence type="ECO:0000313" key="2">
    <source>
        <dbReference type="Proteomes" id="UP000534294"/>
    </source>
</evidence>
<protein>
    <submittedName>
        <fullName evidence="1">Uncharacterized protein</fullName>
    </submittedName>
</protein>
<keyword evidence="2" id="KW-1185">Reference proteome</keyword>
<gene>
    <name evidence="1" type="ORF">HNQ64_003249</name>
</gene>
<name>A0A7W7YMU8_9BACT</name>